<gene>
    <name evidence="3" type="ORF">J4727_16590</name>
</gene>
<organism evidence="3 4">
    <name type="scientific">Providencia rettgeri</name>
    <dbReference type="NCBI Taxonomy" id="587"/>
    <lineage>
        <taxon>Bacteria</taxon>
        <taxon>Pseudomonadati</taxon>
        <taxon>Pseudomonadota</taxon>
        <taxon>Gammaproteobacteria</taxon>
        <taxon>Enterobacterales</taxon>
        <taxon>Morganellaceae</taxon>
        <taxon>Providencia</taxon>
    </lineage>
</organism>
<feature type="domain" description="Lambda-like tail fibre protein N-terminal" evidence="2">
    <location>
        <begin position="1"/>
        <end position="20"/>
    </location>
</feature>
<dbReference type="EMBL" id="JAGETQ010000125">
    <property type="protein sequence ID" value="MBO1916512.1"/>
    <property type="molecule type" value="Genomic_DNA"/>
</dbReference>
<feature type="compositionally biased region" description="Basic and acidic residues" evidence="1">
    <location>
        <begin position="11"/>
        <end position="20"/>
    </location>
</feature>
<reference evidence="3" key="1">
    <citation type="submission" date="2021-03" db="EMBL/GenBank/DDBJ databases">
        <title>Molecular epidemiology and mechanisms of colistin and carbapenem resistance in Enterobacteriaceae from clinical isolates, the environment and porcine samples in Pretoria, South Africa.</title>
        <authorList>
            <person name="Bogoshi D."/>
            <person name="Mbelle N.M."/>
            <person name="Naidoo V."/>
            <person name="Osei Sekyere J."/>
        </authorList>
    </citation>
    <scope>NUCLEOTIDE SEQUENCE</scope>
    <source>
        <strain evidence="3">C052</strain>
    </source>
</reference>
<sequence length="20" mass="2367">MNDFLSAMTEDDVRPEALRR</sequence>
<dbReference type="Proteomes" id="UP000664477">
    <property type="component" value="Unassembled WGS sequence"/>
</dbReference>
<accession>A0A939SPG8</accession>
<dbReference type="AlphaFoldDB" id="A0A939SPG8"/>
<protein>
    <submittedName>
        <fullName evidence="3">Prophage tail fiber N-terminal domain-containing protein</fullName>
    </submittedName>
</protein>
<evidence type="ECO:0000313" key="4">
    <source>
        <dbReference type="Proteomes" id="UP000664477"/>
    </source>
</evidence>
<feature type="region of interest" description="Disordered" evidence="1">
    <location>
        <begin position="1"/>
        <end position="20"/>
    </location>
</feature>
<name>A0A939SPG8_PRORE</name>
<evidence type="ECO:0000259" key="2">
    <source>
        <dbReference type="Pfam" id="PF08400"/>
    </source>
</evidence>
<evidence type="ECO:0000256" key="1">
    <source>
        <dbReference type="SAM" id="MobiDB-lite"/>
    </source>
</evidence>
<dbReference type="Pfam" id="PF08400">
    <property type="entry name" value="phage_tail_N"/>
    <property type="match status" value="1"/>
</dbReference>
<dbReference type="InterPro" id="IPR013609">
    <property type="entry name" value="Stf-like_N"/>
</dbReference>
<comment type="caution">
    <text evidence="3">The sequence shown here is derived from an EMBL/GenBank/DDBJ whole genome shotgun (WGS) entry which is preliminary data.</text>
</comment>
<evidence type="ECO:0000313" key="3">
    <source>
        <dbReference type="EMBL" id="MBO1916512.1"/>
    </source>
</evidence>
<proteinExistence type="predicted"/>